<name>A0ABV2SAV0_9GAMM</name>
<comment type="caution">
    <text evidence="1">The sequence shown here is derived from an EMBL/GenBank/DDBJ whole genome shotgun (WGS) entry which is preliminary data.</text>
</comment>
<dbReference type="Proteomes" id="UP001549366">
    <property type="component" value="Unassembled WGS sequence"/>
</dbReference>
<keyword evidence="2" id="KW-1185">Reference proteome</keyword>
<dbReference type="InterPro" id="IPR023614">
    <property type="entry name" value="Porin_dom_sf"/>
</dbReference>
<dbReference type="RefSeq" id="WP_354011687.1">
    <property type="nucleotide sequence ID" value="NZ_JBEWTA010000003.1"/>
</dbReference>
<evidence type="ECO:0000313" key="2">
    <source>
        <dbReference type="Proteomes" id="UP001549366"/>
    </source>
</evidence>
<proteinExistence type="predicted"/>
<gene>
    <name evidence="1" type="ORF">V5J35_000079</name>
</gene>
<protein>
    <recommendedName>
        <fullName evidence="3">Outer membrane porin, OprD family</fullName>
    </recommendedName>
</protein>
<accession>A0ABV2SAV0</accession>
<evidence type="ECO:0000313" key="1">
    <source>
        <dbReference type="EMBL" id="MET4754887.1"/>
    </source>
</evidence>
<reference evidence="1 2" key="1">
    <citation type="submission" date="2024-06" db="EMBL/GenBank/DDBJ databases">
        <title>Genomic Encyclopedia of Type Strains, Phase V (KMG-V): Genome sequencing to study the core and pangenomes of soil and plant-associated prokaryotes.</title>
        <authorList>
            <person name="Whitman W."/>
        </authorList>
    </citation>
    <scope>NUCLEOTIDE SEQUENCE [LARGE SCALE GENOMIC DNA]</scope>
    <source>
        <strain evidence="1 2">NE40</strain>
    </source>
</reference>
<dbReference type="Gene3D" id="2.40.160.10">
    <property type="entry name" value="Porin"/>
    <property type="match status" value="1"/>
</dbReference>
<evidence type="ECO:0008006" key="3">
    <source>
        <dbReference type="Google" id="ProtNLM"/>
    </source>
</evidence>
<sequence length="297" mass="33442">MDSYYGTLDQAVPLIDDPSNRTEPSMVEGALWRGTFDNLNLYSMYSTKQAGRYKKSWTNTGLNGIVDGDLKIIDKQPIYNFAAVWDNQKSNAKLGLQTQNQHSDQIWIESGHTWSTPGGNFMKADARAFYAKTKGDSRSLSESYNGKDSTYVVSGQMFWIKDKLTLMGAAGRAGNKLNALLDIDTDLGYVFDLSIDRNGHDMYSWQLASFYQLTPDLNAGFAVTVTDGYEDHTKQVEQKGLGGTLILMHEIKSGQLKGMQTSFMYSKAKEDRKGSKRGDKLKYRDLKFTVHYPMNLF</sequence>
<organism evidence="1 2">
    <name type="scientific">Endozoicomonas lisbonensis</name>
    <dbReference type="NCBI Taxonomy" id="3120522"/>
    <lineage>
        <taxon>Bacteria</taxon>
        <taxon>Pseudomonadati</taxon>
        <taxon>Pseudomonadota</taxon>
        <taxon>Gammaproteobacteria</taxon>
        <taxon>Oceanospirillales</taxon>
        <taxon>Endozoicomonadaceae</taxon>
        <taxon>Endozoicomonas</taxon>
    </lineage>
</organism>
<dbReference type="EMBL" id="JBEWTB010000001">
    <property type="protein sequence ID" value="MET4754887.1"/>
    <property type="molecule type" value="Genomic_DNA"/>
</dbReference>